<dbReference type="PANTHER" id="PTHR10176">
    <property type="entry name" value="GLYCOGEN SYNTHASE"/>
    <property type="match status" value="1"/>
</dbReference>
<dbReference type="AlphaFoldDB" id="A0A0N4YJ01"/>
<dbReference type="UniPathway" id="UPA00164"/>
<evidence type="ECO:0000256" key="5">
    <source>
        <dbReference type="ARBA" id="ARBA00023056"/>
    </source>
</evidence>
<comment type="pathway">
    <text evidence="1 7">Glycan biosynthesis; glycogen biosynthesis.</text>
</comment>
<dbReference type="PANTHER" id="PTHR10176:SF3">
    <property type="entry name" value="GLYCOGEN [STARCH] SYNTHASE"/>
    <property type="match status" value="1"/>
</dbReference>
<dbReference type="Gene3D" id="3.40.50.2000">
    <property type="entry name" value="Glycogen Phosphorylase B"/>
    <property type="match status" value="1"/>
</dbReference>
<sequence>MLEVKGKMWNANTTFENDVAAECIVIGVPSVTTNLSGFGCFINQHVEDAKSDGIHVVDRSFEGCNGFVNEGAEILYEYTCLSGRHSIIARNCTDSLSELLDWKTLSEKRLAKASLVPATPSISCPTTSHESDYSENSELDD</sequence>
<evidence type="ECO:0000256" key="1">
    <source>
        <dbReference type="ARBA" id="ARBA00004964"/>
    </source>
</evidence>
<evidence type="ECO:0000256" key="7">
    <source>
        <dbReference type="RuleBase" id="RU363104"/>
    </source>
</evidence>
<dbReference type="Pfam" id="PF05693">
    <property type="entry name" value="Glycogen_syn"/>
    <property type="match status" value="1"/>
</dbReference>
<name>A0A0N4YJ01_NIPBR</name>
<protein>
    <recommendedName>
        <fullName evidence="7">Glycogen [starch] synthase</fullName>
        <ecNumber evidence="7">2.4.1.11</ecNumber>
    </recommendedName>
</protein>
<comment type="catalytic activity">
    <reaction evidence="6">
        <text>[(1-&gt;4)-alpha-D-glucosyl](n) + UDP-alpha-D-glucose = [(1-&gt;4)-alpha-D-glucosyl](n+1) + UDP + H(+)</text>
        <dbReference type="Rhea" id="RHEA:18549"/>
        <dbReference type="Rhea" id="RHEA-COMP:9584"/>
        <dbReference type="Rhea" id="RHEA-COMP:9587"/>
        <dbReference type="ChEBI" id="CHEBI:15378"/>
        <dbReference type="ChEBI" id="CHEBI:15444"/>
        <dbReference type="ChEBI" id="CHEBI:58223"/>
        <dbReference type="ChEBI" id="CHEBI:58885"/>
        <dbReference type="EC" id="2.4.1.11"/>
    </reaction>
    <physiologicalReaction direction="left-to-right" evidence="6">
        <dbReference type="Rhea" id="RHEA:18550"/>
    </physiologicalReaction>
</comment>
<dbReference type="GO" id="GO:0005978">
    <property type="term" value="P:glycogen biosynthetic process"/>
    <property type="evidence" value="ECO:0007669"/>
    <property type="project" value="UniProtKB-UniPathway"/>
</dbReference>
<evidence type="ECO:0000313" key="9">
    <source>
        <dbReference type="EMBL" id="VDL80511.1"/>
    </source>
</evidence>
<reference evidence="9 10" key="2">
    <citation type="submission" date="2018-11" db="EMBL/GenBank/DDBJ databases">
        <authorList>
            <consortium name="Pathogen Informatics"/>
        </authorList>
    </citation>
    <scope>NUCLEOTIDE SEQUENCE [LARGE SCALE GENOMIC DNA]</scope>
</reference>
<keyword evidence="4 7" id="KW-0808">Transferase</keyword>
<dbReference type="EC" id="2.4.1.11" evidence="7"/>
<keyword evidence="3 7" id="KW-0328">Glycosyltransferase</keyword>
<proteinExistence type="inferred from homology"/>
<keyword evidence="5 7" id="KW-0320">Glycogen biosynthesis</keyword>
<dbReference type="GO" id="GO:0004373">
    <property type="term" value="F:alpha-1,4-glucan glucosyltransferase (UDP-glucose donor) activity"/>
    <property type="evidence" value="ECO:0007669"/>
    <property type="project" value="UniProtKB-EC"/>
</dbReference>
<reference evidence="11" key="1">
    <citation type="submission" date="2017-02" db="UniProtKB">
        <authorList>
            <consortium name="WormBaseParasite"/>
        </authorList>
    </citation>
    <scope>IDENTIFICATION</scope>
</reference>
<comment type="similarity">
    <text evidence="2 7">Belongs to the glycosyltransferase 3 family.</text>
</comment>
<evidence type="ECO:0000256" key="6">
    <source>
        <dbReference type="ARBA" id="ARBA00047345"/>
    </source>
</evidence>
<evidence type="ECO:0000256" key="3">
    <source>
        <dbReference type="ARBA" id="ARBA00022676"/>
    </source>
</evidence>
<dbReference type="STRING" id="27835.A0A0N4YJ01"/>
<keyword evidence="10" id="KW-1185">Reference proteome</keyword>
<evidence type="ECO:0000313" key="11">
    <source>
        <dbReference type="WBParaSite" id="NBR_0001691501-mRNA-1"/>
    </source>
</evidence>
<feature type="region of interest" description="Disordered" evidence="8">
    <location>
        <begin position="120"/>
        <end position="141"/>
    </location>
</feature>
<evidence type="ECO:0000256" key="8">
    <source>
        <dbReference type="SAM" id="MobiDB-lite"/>
    </source>
</evidence>
<dbReference type="InterPro" id="IPR008631">
    <property type="entry name" value="Glycogen_synth"/>
</dbReference>
<accession>A0A0N4YJ01</accession>
<evidence type="ECO:0000313" key="10">
    <source>
        <dbReference type="Proteomes" id="UP000271162"/>
    </source>
</evidence>
<dbReference type="EMBL" id="UYSL01022464">
    <property type="protein sequence ID" value="VDL80511.1"/>
    <property type="molecule type" value="Genomic_DNA"/>
</dbReference>
<comment type="function">
    <text evidence="7">Transfers the glycosyl residue from UDP-Glc to the non-reducing end of alpha-1,4-glucan.</text>
</comment>
<dbReference type="Proteomes" id="UP000271162">
    <property type="component" value="Unassembled WGS sequence"/>
</dbReference>
<gene>
    <name evidence="9" type="ORF">NBR_LOCUS16916</name>
</gene>
<evidence type="ECO:0000256" key="4">
    <source>
        <dbReference type="ARBA" id="ARBA00022679"/>
    </source>
</evidence>
<dbReference type="WBParaSite" id="NBR_0001691501-mRNA-1">
    <property type="protein sequence ID" value="NBR_0001691501-mRNA-1"/>
    <property type="gene ID" value="NBR_0001691501"/>
</dbReference>
<evidence type="ECO:0000256" key="2">
    <source>
        <dbReference type="ARBA" id="ARBA00010686"/>
    </source>
</evidence>
<dbReference type="GO" id="GO:0005737">
    <property type="term" value="C:cytoplasm"/>
    <property type="evidence" value="ECO:0007669"/>
    <property type="project" value="TreeGrafter"/>
</dbReference>
<organism evidence="11">
    <name type="scientific">Nippostrongylus brasiliensis</name>
    <name type="common">Rat hookworm</name>
    <dbReference type="NCBI Taxonomy" id="27835"/>
    <lineage>
        <taxon>Eukaryota</taxon>
        <taxon>Metazoa</taxon>
        <taxon>Ecdysozoa</taxon>
        <taxon>Nematoda</taxon>
        <taxon>Chromadorea</taxon>
        <taxon>Rhabditida</taxon>
        <taxon>Rhabditina</taxon>
        <taxon>Rhabditomorpha</taxon>
        <taxon>Strongyloidea</taxon>
        <taxon>Heligmosomidae</taxon>
        <taxon>Nippostrongylus</taxon>
    </lineage>
</organism>